<dbReference type="SUPFAM" id="SSF53067">
    <property type="entry name" value="Actin-like ATPase domain"/>
    <property type="match status" value="1"/>
</dbReference>
<proteinExistence type="predicted"/>
<dbReference type="InterPro" id="IPR043129">
    <property type="entry name" value="ATPase_NBD"/>
</dbReference>
<dbReference type="CDD" id="cd24023">
    <property type="entry name" value="ASKHA_NBD_ParM_Alp7A-like"/>
    <property type="match status" value="1"/>
</dbReference>
<dbReference type="AlphaFoldDB" id="A0AAW8WNG9"/>
<evidence type="ECO:0000313" key="2">
    <source>
        <dbReference type="Proteomes" id="UP001253287"/>
    </source>
</evidence>
<gene>
    <name evidence="1" type="ORF">RON39_04185</name>
</gene>
<dbReference type="EMBL" id="JAVTXN010000015">
    <property type="protein sequence ID" value="MDT9609327.1"/>
    <property type="molecule type" value="Genomic_DNA"/>
</dbReference>
<protein>
    <recommendedName>
        <fullName evidence="3">Actin-like protein N-terminal domain-containing protein</fullName>
    </recommendedName>
</protein>
<dbReference type="Proteomes" id="UP001253287">
    <property type="component" value="Unassembled WGS sequence"/>
</dbReference>
<evidence type="ECO:0008006" key="3">
    <source>
        <dbReference type="Google" id="ProtNLM"/>
    </source>
</evidence>
<dbReference type="RefSeq" id="WP_224061667.1">
    <property type="nucleotide sequence ID" value="NZ_CP083391.1"/>
</dbReference>
<evidence type="ECO:0000313" key="1">
    <source>
        <dbReference type="EMBL" id="MDT9609327.1"/>
    </source>
</evidence>
<dbReference type="Gene3D" id="3.30.420.40">
    <property type="match status" value="2"/>
</dbReference>
<sequence length="438" mass="49192">MTQSQKNVMYVSNDLGYGKDKGTFDDVYIKHPSVFVRIYESPNWENIDWNSTDVLDQRVKDIFNYLDVSIKDKRYLTTVAAANSLKTLTTLKDDAPNGKAHSNAALILPLSLIAGRAIQEAYAQAKKNGEEFDPDDVITVNVYLTTALPITEAGTKDNDVRPEYKQRFMAHQHTVTVHSLGKDIQVNIRFKDATIFKEGEIVTVMAIQQGPAAFQKKLINKVKHIKLADGLILNDDELAESLVKDADSYMAIDAGQHTVDISLFNNGSVNDYSQSINQSMGDVLDDAFNIYQQQNPNGASLTTSKDFNDVWLKAVEPETEAKNAKERLAAITEKMLKKNVIEAVDQSVEPLINQILTKVRYLISKNPKLQIIYIFGGGAIPLVEQYHLDQRIQDEINAKKLPIPVVWVGKEYAQNMNEMALEILSKMQKNKLQKANQK</sequence>
<accession>A0AAW8WNG9</accession>
<reference evidence="1" key="1">
    <citation type="submission" date="2023-08" db="EMBL/GenBank/DDBJ databases">
        <title>Lactobacillus from the Female Urinary Tract.</title>
        <authorList>
            <person name="Stegman N."/>
            <person name="Jackson B."/>
            <person name="Steiling M."/>
            <person name="Sedano C."/>
            <person name="Wolfe A."/>
            <person name="Putonti C."/>
        </authorList>
    </citation>
    <scope>NUCLEOTIDE SEQUENCE</scope>
    <source>
        <strain evidence="1">UMB5661</strain>
    </source>
</reference>
<comment type="caution">
    <text evidence="1">The sequence shown here is derived from an EMBL/GenBank/DDBJ whole genome shotgun (WGS) entry which is preliminary data.</text>
</comment>
<name>A0AAW8WNG9_9LACO</name>
<organism evidence="1 2">
    <name type="scientific">Lactobacillus crispatus</name>
    <dbReference type="NCBI Taxonomy" id="47770"/>
    <lineage>
        <taxon>Bacteria</taxon>
        <taxon>Bacillati</taxon>
        <taxon>Bacillota</taxon>
        <taxon>Bacilli</taxon>
        <taxon>Lactobacillales</taxon>
        <taxon>Lactobacillaceae</taxon>
        <taxon>Lactobacillus</taxon>
    </lineage>
</organism>